<sequence length="69" mass="7626">MEIMVCCQRNGSSAMKTMRRSKTAAANTSSTSLSVRQPNSVLKFTCSSQESSGRVRLMIWWRGTTTSFG</sequence>
<name>A0A4Z2EF77_9TELE</name>
<keyword evidence="2" id="KW-1185">Reference proteome</keyword>
<evidence type="ECO:0000313" key="1">
    <source>
        <dbReference type="EMBL" id="TNN27403.1"/>
    </source>
</evidence>
<gene>
    <name evidence="1" type="ORF">EYF80_062453</name>
</gene>
<protein>
    <submittedName>
        <fullName evidence="1">Uncharacterized protein</fullName>
    </submittedName>
</protein>
<dbReference type="Proteomes" id="UP000314294">
    <property type="component" value="Unassembled WGS sequence"/>
</dbReference>
<dbReference type="EMBL" id="SRLO01008347">
    <property type="protein sequence ID" value="TNN27403.1"/>
    <property type="molecule type" value="Genomic_DNA"/>
</dbReference>
<comment type="caution">
    <text evidence="1">The sequence shown here is derived from an EMBL/GenBank/DDBJ whole genome shotgun (WGS) entry which is preliminary data.</text>
</comment>
<dbReference type="OrthoDB" id="10532422at2759"/>
<reference evidence="1 2" key="1">
    <citation type="submission" date="2019-03" db="EMBL/GenBank/DDBJ databases">
        <title>First draft genome of Liparis tanakae, snailfish: a comprehensive survey of snailfish specific genes.</title>
        <authorList>
            <person name="Kim W."/>
            <person name="Song I."/>
            <person name="Jeong J.-H."/>
            <person name="Kim D."/>
            <person name="Kim S."/>
            <person name="Ryu S."/>
            <person name="Song J.Y."/>
            <person name="Lee S.K."/>
        </authorList>
    </citation>
    <scope>NUCLEOTIDE SEQUENCE [LARGE SCALE GENOMIC DNA]</scope>
    <source>
        <tissue evidence="1">Muscle</tissue>
    </source>
</reference>
<accession>A0A4Z2EF77</accession>
<proteinExistence type="predicted"/>
<organism evidence="1 2">
    <name type="scientific">Liparis tanakae</name>
    <name type="common">Tanaka's snailfish</name>
    <dbReference type="NCBI Taxonomy" id="230148"/>
    <lineage>
        <taxon>Eukaryota</taxon>
        <taxon>Metazoa</taxon>
        <taxon>Chordata</taxon>
        <taxon>Craniata</taxon>
        <taxon>Vertebrata</taxon>
        <taxon>Euteleostomi</taxon>
        <taxon>Actinopterygii</taxon>
        <taxon>Neopterygii</taxon>
        <taxon>Teleostei</taxon>
        <taxon>Neoteleostei</taxon>
        <taxon>Acanthomorphata</taxon>
        <taxon>Eupercaria</taxon>
        <taxon>Perciformes</taxon>
        <taxon>Cottioidei</taxon>
        <taxon>Cottales</taxon>
        <taxon>Liparidae</taxon>
        <taxon>Liparis</taxon>
    </lineage>
</organism>
<dbReference type="AlphaFoldDB" id="A0A4Z2EF77"/>
<evidence type="ECO:0000313" key="2">
    <source>
        <dbReference type="Proteomes" id="UP000314294"/>
    </source>
</evidence>